<proteinExistence type="predicted"/>
<gene>
    <name evidence="1" type="ORF">CDAR_575981</name>
</gene>
<accession>A0AAV4XA43</accession>
<sequence>MLRSLISVKEECQKESSVHNLKIFYTLENLDWKGLFSLFVYDMQFRLQSGRGGSEIIAPPCREGTVFSGHKESRIMRIAPLRTGTQIFEISPNIALTVWGTLLPRI</sequence>
<organism evidence="1 2">
    <name type="scientific">Caerostris darwini</name>
    <dbReference type="NCBI Taxonomy" id="1538125"/>
    <lineage>
        <taxon>Eukaryota</taxon>
        <taxon>Metazoa</taxon>
        <taxon>Ecdysozoa</taxon>
        <taxon>Arthropoda</taxon>
        <taxon>Chelicerata</taxon>
        <taxon>Arachnida</taxon>
        <taxon>Araneae</taxon>
        <taxon>Araneomorphae</taxon>
        <taxon>Entelegynae</taxon>
        <taxon>Araneoidea</taxon>
        <taxon>Araneidae</taxon>
        <taxon>Caerostris</taxon>
    </lineage>
</organism>
<dbReference type="Proteomes" id="UP001054837">
    <property type="component" value="Unassembled WGS sequence"/>
</dbReference>
<keyword evidence="2" id="KW-1185">Reference proteome</keyword>
<evidence type="ECO:0000313" key="1">
    <source>
        <dbReference type="EMBL" id="GIY90779.1"/>
    </source>
</evidence>
<dbReference type="AlphaFoldDB" id="A0AAV4XA43"/>
<reference evidence="1 2" key="1">
    <citation type="submission" date="2021-06" db="EMBL/GenBank/DDBJ databases">
        <title>Caerostris darwini draft genome.</title>
        <authorList>
            <person name="Kono N."/>
            <person name="Arakawa K."/>
        </authorList>
    </citation>
    <scope>NUCLEOTIDE SEQUENCE [LARGE SCALE GENOMIC DNA]</scope>
</reference>
<name>A0AAV4XA43_9ARAC</name>
<protein>
    <submittedName>
        <fullName evidence="1">Uncharacterized protein</fullName>
    </submittedName>
</protein>
<evidence type="ECO:0000313" key="2">
    <source>
        <dbReference type="Proteomes" id="UP001054837"/>
    </source>
</evidence>
<dbReference type="EMBL" id="BPLQ01015720">
    <property type="protein sequence ID" value="GIY90779.1"/>
    <property type="molecule type" value="Genomic_DNA"/>
</dbReference>
<comment type="caution">
    <text evidence="1">The sequence shown here is derived from an EMBL/GenBank/DDBJ whole genome shotgun (WGS) entry which is preliminary data.</text>
</comment>